<protein>
    <submittedName>
        <fullName evidence="3">Uncharacterized protein</fullName>
    </submittedName>
</protein>
<keyword evidence="2" id="KW-1133">Transmembrane helix</keyword>
<proteinExistence type="predicted"/>
<dbReference type="EMBL" id="CAACVG010011470">
    <property type="protein sequence ID" value="VEN58151.1"/>
    <property type="molecule type" value="Genomic_DNA"/>
</dbReference>
<evidence type="ECO:0000256" key="2">
    <source>
        <dbReference type="SAM" id="Phobius"/>
    </source>
</evidence>
<feature type="region of interest" description="Disordered" evidence="1">
    <location>
        <begin position="42"/>
        <end position="130"/>
    </location>
</feature>
<dbReference type="Proteomes" id="UP000410492">
    <property type="component" value="Unassembled WGS sequence"/>
</dbReference>
<feature type="compositionally biased region" description="Acidic residues" evidence="1">
    <location>
        <begin position="50"/>
        <end position="66"/>
    </location>
</feature>
<accession>A0A653DF34</accession>
<feature type="non-terminal residue" evidence="3">
    <location>
        <position position="130"/>
    </location>
</feature>
<reference evidence="3 4" key="1">
    <citation type="submission" date="2019-01" db="EMBL/GenBank/DDBJ databases">
        <authorList>
            <person name="Sayadi A."/>
        </authorList>
    </citation>
    <scope>NUCLEOTIDE SEQUENCE [LARGE SCALE GENOMIC DNA]</scope>
</reference>
<evidence type="ECO:0000256" key="1">
    <source>
        <dbReference type="SAM" id="MobiDB-lite"/>
    </source>
</evidence>
<feature type="transmembrane region" description="Helical" evidence="2">
    <location>
        <begin position="20"/>
        <end position="38"/>
    </location>
</feature>
<gene>
    <name evidence="3" type="ORF">CALMAC_LOCUS16576</name>
</gene>
<keyword evidence="2" id="KW-0812">Transmembrane</keyword>
<keyword evidence="4" id="KW-1185">Reference proteome</keyword>
<organism evidence="3 4">
    <name type="scientific">Callosobruchus maculatus</name>
    <name type="common">Southern cowpea weevil</name>
    <name type="synonym">Pulse bruchid</name>
    <dbReference type="NCBI Taxonomy" id="64391"/>
    <lineage>
        <taxon>Eukaryota</taxon>
        <taxon>Metazoa</taxon>
        <taxon>Ecdysozoa</taxon>
        <taxon>Arthropoda</taxon>
        <taxon>Hexapoda</taxon>
        <taxon>Insecta</taxon>
        <taxon>Pterygota</taxon>
        <taxon>Neoptera</taxon>
        <taxon>Endopterygota</taxon>
        <taxon>Coleoptera</taxon>
        <taxon>Polyphaga</taxon>
        <taxon>Cucujiformia</taxon>
        <taxon>Chrysomeloidea</taxon>
        <taxon>Chrysomelidae</taxon>
        <taxon>Bruchinae</taxon>
        <taxon>Bruchini</taxon>
        <taxon>Callosobruchus</taxon>
    </lineage>
</organism>
<evidence type="ECO:0000313" key="4">
    <source>
        <dbReference type="Proteomes" id="UP000410492"/>
    </source>
</evidence>
<sequence>FCVTLKTKFWQHWQDCWRRWRTILYLYLVFCFAILDVMKRKSGRKSKSQDEEESNGIDNGADSELEDTPKKRKSASPRKAVKDDASSAESINSDAENETKRSKRSRKSAQKKESNNTKDHDNDEEQQNEV</sequence>
<evidence type="ECO:0000313" key="3">
    <source>
        <dbReference type="EMBL" id="VEN58151.1"/>
    </source>
</evidence>
<feature type="non-terminal residue" evidence="3">
    <location>
        <position position="1"/>
    </location>
</feature>
<dbReference type="AlphaFoldDB" id="A0A653DF34"/>
<keyword evidence="2" id="KW-0472">Membrane</keyword>
<feature type="compositionally biased region" description="Basic and acidic residues" evidence="1">
    <location>
        <begin position="110"/>
        <end position="121"/>
    </location>
</feature>
<name>A0A653DF34_CALMS</name>